<reference evidence="3" key="1">
    <citation type="submission" date="2022-11" db="UniProtKB">
        <authorList>
            <consortium name="WormBaseParasite"/>
        </authorList>
    </citation>
    <scope>IDENTIFICATION</scope>
</reference>
<organism evidence="2 3">
    <name type="scientific">Romanomermis culicivorax</name>
    <name type="common">Nematode worm</name>
    <dbReference type="NCBI Taxonomy" id="13658"/>
    <lineage>
        <taxon>Eukaryota</taxon>
        <taxon>Metazoa</taxon>
        <taxon>Ecdysozoa</taxon>
        <taxon>Nematoda</taxon>
        <taxon>Enoplea</taxon>
        <taxon>Dorylaimia</taxon>
        <taxon>Mermithida</taxon>
        <taxon>Mermithoidea</taxon>
        <taxon>Mermithidae</taxon>
        <taxon>Romanomermis</taxon>
    </lineage>
</organism>
<dbReference type="Proteomes" id="UP000887565">
    <property type="component" value="Unplaced"/>
</dbReference>
<sequence>MFHSVRHISIDEPLRSASSASSKCFKFDDKRFATVSGRYVRQSMDRQHHTKNNSSKSPTLQKRGSKLYSKIIEMNRQSMMELEEVRVVSDLCVTKMRTGMRDKTCKSPCLERGMERQQGMLH</sequence>
<name>A0A915KFG5_ROMCU</name>
<evidence type="ECO:0000313" key="2">
    <source>
        <dbReference type="Proteomes" id="UP000887565"/>
    </source>
</evidence>
<dbReference type="AlphaFoldDB" id="A0A915KFG5"/>
<proteinExistence type="predicted"/>
<feature type="region of interest" description="Disordered" evidence="1">
    <location>
        <begin position="39"/>
        <end position="64"/>
    </location>
</feature>
<evidence type="ECO:0000313" key="3">
    <source>
        <dbReference type="WBParaSite" id="nRc.2.0.1.t36741-RA"/>
    </source>
</evidence>
<protein>
    <submittedName>
        <fullName evidence="3">Uncharacterized protein</fullName>
    </submittedName>
</protein>
<keyword evidence="2" id="KW-1185">Reference proteome</keyword>
<dbReference type="WBParaSite" id="nRc.2.0.1.t36741-RA">
    <property type="protein sequence ID" value="nRc.2.0.1.t36741-RA"/>
    <property type="gene ID" value="nRc.2.0.1.g36741"/>
</dbReference>
<feature type="compositionally biased region" description="Polar residues" evidence="1">
    <location>
        <begin position="52"/>
        <end position="62"/>
    </location>
</feature>
<accession>A0A915KFG5</accession>
<evidence type="ECO:0000256" key="1">
    <source>
        <dbReference type="SAM" id="MobiDB-lite"/>
    </source>
</evidence>